<dbReference type="OrthoDB" id="432528at2759"/>
<feature type="compositionally biased region" description="Basic and acidic residues" evidence="3">
    <location>
        <begin position="542"/>
        <end position="562"/>
    </location>
</feature>
<keyword evidence="4" id="KW-0472">Membrane</keyword>
<evidence type="ECO:0000256" key="1">
    <source>
        <dbReference type="ARBA" id="ARBA00022441"/>
    </source>
</evidence>
<dbReference type="Proteomes" id="UP000707451">
    <property type="component" value="Unassembled WGS sequence"/>
</dbReference>
<dbReference type="PANTHER" id="PTHR46647:SF1">
    <property type="entry name" value="RAB9 EFFECTOR PROTEIN WITH KELCH MOTIFS"/>
    <property type="match status" value="1"/>
</dbReference>
<evidence type="ECO:0000256" key="4">
    <source>
        <dbReference type="SAM" id="Phobius"/>
    </source>
</evidence>
<reference evidence="5" key="1">
    <citation type="submission" date="2021-06" db="EMBL/GenBank/DDBJ databases">
        <title>Genome Sequence of Mortierella hyaline Strain SCG-10, a Cold-Adapted, Nitrate-Reducing Fungus Isolated from Soil in Minnesota, USA.</title>
        <authorList>
            <person name="Aldossari N."/>
        </authorList>
    </citation>
    <scope>NUCLEOTIDE SEQUENCE</scope>
    <source>
        <strain evidence="5">SCG-10</strain>
    </source>
</reference>
<dbReference type="InterPro" id="IPR015915">
    <property type="entry name" value="Kelch-typ_b-propeller"/>
</dbReference>
<feature type="compositionally biased region" description="Polar residues" evidence="3">
    <location>
        <begin position="603"/>
        <end position="614"/>
    </location>
</feature>
<feature type="region of interest" description="Disordered" evidence="3">
    <location>
        <begin position="602"/>
        <end position="624"/>
    </location>
</feature>
<accession>A0A9P8BX26</accession>
<dbReference type="InterPro" id="IPR011043">
    <property type="entry name" value="Gal_Oxase/kelch_b-propeller"/>
</dbReference>
<evidence type="ECO:0008006" key="7">
    <source>
        <dbReference type="Google" id="ProtNLM"/>
    </source>
</evidence>
<proteinExistence type="predicted"/>
<dbReference type="SUPFAM" id="SSF50965">
    <property type="entry name" value="Galactose oxidase, central domain"/>
    <property type="match status" value="1"/>
</dbReference>
<evidence type="ECO:0000313" key="5">
    <source>
        <dbReference type="EMBL" id="KAG9071515.1"/>
    </source>
</evidence>
<feature type="compositionally biased region" description="Polar residues" evidence="3">
    <location>
        <begin position="491"/>
        <end position="502"/>
    </location>
</feature>
<evidence type="ECO:0000256" key="3">
    <source>
        <dbReference type="SAM" id="MobiDB-lite"/>
    </source>
</evidence>
<feature type="region of interest" description="Disordered" evidence="3">
    <location>
        <begin position="352"/>
        <end position="396"/>
    </location>
</feature>
<protein>
    <recommendedName>
        <fullName evidence="7">Galactose oxidase</fullName>
    </recommendedName>
</protein>
<evidence type="ECO:0000256" key="2">
    <source>
        <dbReference type="ARBA" id="ARBA00022737"/>
    </source>
</evidence>
<organism evidence="5 6">
    <name type="scientific">Linnemannia hyalina</name>
    <dbReference type="NCBI Taxonomy" id="64524"/>
    <lineage>
        <taxon>Eukaryota</taxon>
        <taxon>Fungi</taxon>
        <taxon>Fungi incertae sedis</taxon>
        <taxon>Mucoromycota</taxon>
        <taxon>Mortierellomycotina</taxon>
        <taxon>Mortierellomycetes</taxon>
        <taxon>Mortierellales</taxon>
        <taxon>Mortierellaceae</taxon>
        <taxon>Linnemannia</taxon>
    </lineage>
</organism>
<gene>
    <name evidence="5" type="ORF">KI688_005727</name>
</gene>
<feature type="compositionally biased region" description="Low complexity" evidence="3">
    <location>
        <begin position="512"/>
        <end position="525"/>
    </location>
</feature>
<name>A0A9P8BX26_9FUNG</name>
<dbReference type="AlphaFoldDB" id="A0A9P8BX26"/>
<dbReference type="InterPro" id="IPR052124">
    <property type="entry name" value="Rab9_kelch_effector"/>
</dbReference>
<keyword evidence="6" id="KW-1185">Reference proteome</keyword>
<feature type="transmembrane region" description="Helical" evidence="4">
    <location>
        <begin position="321"/>
        <end position="343"/>
    </location>
</feature>
<keyword evidence="2" id="KW-0677">Repeat</keyword>
<feature type="region of interest" description="Disordered" evidence="3">
    <location>
        <begin position="488"/>
        <end position="574"/>
    </location>
</feature>
<evidence type="ECO:0000313" key="6">
    <source>
        <dbReference type="Proteomes" id="UP000707451"/>
    </source>
</evidence>
<keyword evidence="4" id="KW-0812">Transmembrane</keyword>
<dbReference type="Pfam" id="PF24681">
    <property type="entry name" value="Kelch_KLHDC2_KLHL20_DRC7"/>
    <property type="match status" value="1"/>
</dbReference>
<dbReference type="Gene3D" id="2.120.10.80">
    <property type="entry name" value="Kelch-type beta propeller"/>
    <property type="match status" value="1"/>
</dbReference>
<keyword evidence="1" id="KW-0880">Kelch repeat</keyword>
<comment type="caution">
    <text evidence="5">The sequence shown here is derived from an EMBL/GenBank/DDBJ whole genome shotgun (WGS) entry which is preliminary data.</text>
</comment>
<keyword evidence="4" id="KW-1133">Transmembrane helix</keyword>
<sequence>MAFASQINKALIIHGGKAQMNPDATNNQLFALDLTVPRWEAFSPPWRYLTAPTSGQSPRFLDRNTMVMSPDESQVLLFDRNLPFLSTYNVTTDSWLSTLELPHSIAFGTNYTTAMDPAWGTVYFGRGGNAGTTMPVYNIASHEIWAQGMPLSTQLPTSVQGYSFVYCPSRKSILLFGGKGFSNLGDVYNPYVFEFQMGGTYSWVRLNTEGPSPTQIHSHCMVPAYDGFKMVVFGGSITEDTQLDDIYILDVPTMTWTKGSTPPVPLNRSNMACTVGGDNFVAWGGYNSQKAIDGTPIIYNLRTNQWTKTYSLTSDGSKYNWGAFAGGVGAAIVVAAVVGFIYYRRRKQRKSRMKRADAQLTADPKRQQQQQNQQELDACYAQSPNDGAGPSGEHGSTYKVSLQQRLFNNGHMSASTTSIAPLFARDNSARYSFNSGSSSMQQQPVELYEKGYYVPESTRRNPQFFDAATIPYDDSVMVPVDVLSGEAPWMTPQSSRRNPQLVSEQLHDQEQLQDQEQQHHSLQLSGSVASGGTLVGDDDDERKENAGREAPVYHEARSDARIGSEGGGIPQDEATSITEGTISADINNTYHSPLQGAIYPISTHATSYPPSSSPVAAKSLIPPP</sequence>
<dbReference type="EMBL" id="JAHRHY010000002">
    <property type="protein sequence ID" value="KAG9071515.1"/>
    <property type="molecule type" value="Genomic_DNA"/>
</dbReference>
<dbReference type="PANTHER" id="PTHR46647">
    <property type="entry name" value="RAB9 EFFECTOR PROTEIN WITH KELCH MOTIFS"/>
    <property type="match status" value="1"/>
</dbReference>